<gene>
    <name evidence="2" type="ORF">SAMN05421810_10976</name>
</gene>
<evidence type="ECO:0000256" key="1">
    <source>
        <dbReference type="SAM" id="Phobius"/>
    </source>
</evidence>
<keyword evidence="1" id="KW-1133">Transmembrane helix</keyword>
<sequence>MLEQKIRERRQTYEEFAEAAVGRGAVLAGREWRRWVRVHDYREAAEQSEKLADKFIEIRALTLFRWKATGLVLVGLLVVLAVAYLVYGPVAM</sequence>
<name>A0A1I5ZDQ3_9PSEU</name>
<keyword evidence="1" id="KW-0812">Transmembrane</keyword>
<evidence type="ECO:0000313" key="3">
    <source>
        <dbReference type="Proteomes" id="UP000198727"/>
    </source>
</evidence>
<proteinExistence type="predicted"/>
<reference evidence="3" key="1">
    <citation type="submission" date="2016-10" db="EMBL/GenBank/DDBJ databases">
        <authorList>
            <person name="Varghese N."/>
            <person name="Submissions S."/>
        </authorList>
    </citation>
    <scope>NUCLEOTIDE SEQUENCE [LARGE SCALE GENOMIC DNA]</scope>
    <source>
        <strain evidence="3">CGMCC 4.5579</strain>
    </source>
</reference>
<keyword evidence="3" id="KW-1185">Reference proteome</keyword>
<dbReference type="STRING" id="587909.SAMN05421810_10976"/>
<dbReference type="AlphaFoldDB" id="A0A1I5ZDQ3"/>
<accession>A0A1I5ZDQ3</accession>
<protein>
    <submittedName>
        <fullName evidence="2">DNA segregation ATPase FtsK/SpoIIIE, S-DNA-T family</fullName>
    </submittedName>
</protein>
<dbReference type="Proteomes" id="UP000198727">
    <property type="component" value="Unassembled WGS sequence"/>
</dbReference>
<evidence type="ECO:0000313" key="2">
    <source>
        <dbReference type="EMBL" id="SFQ54533.1"/>
    </source>
</evidence>
<feature type="transmembrane region" description="Helical" evidence="1">
    <location>
        <begin position="68"/>
        <end position="87"/>
    </location>
</feature>
<keyword evidence="1" id="KW-0472">Membrane</keyword>
<organism evidence="2 3">
    <name type="scientific">Amycolatopsis arida</name>
    <dbReference type="NCBI Taxonomy" id="587909"/>
    <lineage>
        <taxon>Bacteria</taxon>
        <taxon>Bacillati</taxon>
        <taxon>Actinomycetota</taxon>
        <taxon>Actinomycetes</taxon>
        <taxon>Pseudonocardiales</taxon>
        <taxon>Pseudonocardiaceae</taxon>
        <taxon>Amycolatopsis</taxon>
    </lineage>
</organism>
<dbReference type="EMBL" id="FOWW01000009">
    <property type="protein sequence ID" value="SFQ54533.1"/>
    <property type="molecule type" value="Genomic_DNA"/>
</dbReference>